<evidence type="ECO:0000313" key="6">
    <source>
        <dbReference type="EMBL" id="ODN66024.1"/>
    </source>
</evidence>
<name>A0A1E3GPR4_9GAMM</name>
<dbReference type="InterPro" id="IPR003742">
    <property type="entry name" value="RlmH-like"/>
</dbReference>
<comment type="catalytic activity">
    <reaction evidence="5">
        <text>pseudouridine(1915) in 23S rRNA + S-adenosyl-L-methionine = N(3)-methylpseudouridine(1915) in 23S rRNA + S-adenosyl-L-homocysteine + H(+)</text>
        <dbReference type="Rhea" id="RHEA:42752"/>
        <dbReference type="Rhea" id="RHEA-COMP:10221"/>
        <dbReference type="Rhea" id="RHEA-COMP:10222"/>
        <dbReference type="ChEBI" id="CHEBI:15378"/>
        <dbReference type="ChEBI" id="CHEBI:57856"/>
        <dbReference type="ChEBI" id="CHEBI:59789"/>
        <dbReference type="ChEBI" id="CHEBI:65314"/>
        <dbReference type="ChEBI" id="CHEBI:74486"/>
        <dbReference type="EC" id="2.1.1.177"/>
    </reaction>
</comment>
<dbReference type="PANTHER" id="PTHR33603:SF1">
    <property type="entry name" value="RIBOSOMAL RNA LARGE SUBUNIT METHYLTRANSFERASE H"/>
    <property type="match status" value="1"/>
</dbReference>
<keyword evidence="5" id="KW-0963">Cytoplasm</keyword>
<gene>
    <name evidence="5 6" type="primary">rlmH</name>
    <name evidence="6" type="ORF">A9E74_02251</name>
</gene>
<dbReference type="NCBIfam" id="TIGR00246">
    <property type="entry name" value="tRNA_RlmH_YbeA"/>
    <property type="match status" value="1"/>
</dbReference>
<dbReference type="InterPro" id="IPR029028">
    <property type="entry name" value="Alpha/beta_knot_MTases"/>
</dbReference>
<evidence type="ECO:0000256" key="4">
    <source>
        <dbReference type="ARBA" id="ARBA00038303"/>
    </source>
</evidence>
<dbReference type="SUPFAM" id="SSF75217">
    <property type="entry name" value="alpha/beta knot"/>
    <property type="match status" value="1"/>
</dbReference>
<evidence type="ECO:0000256" key="2">
    <source>
        <dbReference type="ARBA" id="ARBA00022679"/>
    </source>
</evidence>
<comment type="similarity">
    <text evidence="4 5">Belongs to the RNA methyltransferase RlmH family.</text>
</comment>
<accession>A0A1E3GPR4</accession>
<dbReference type="PIRSF" id="PIRSF004505">
    <property type="entry name" value="MT_bac"/>
    <property type="match status" value="1"/>
</dbReference>
<comment type="function">
    <text evidence="5">Specifically methylates the pseudouridine at position 1915 (m3Psi1915) in 23S rRNA.</text>
</comment>
<protein>
    <recommendedName>
        <fullName evidence="5">Ribosomal RNA large subunit methyltransferase H</fullName>
        <ecNumber evidence="5">2.1.1.177</ecNumber>
    </recommendedName>
    <alternativeName>
        <fullName evidence="5">23S rRNA (pseudouridine1915-N3)-methyltransferase</fullName>
    </alternativeName>
    <alternativeName>
        <fullName evidence="5">23S rRNA m3Psi1915 methyltransferase</fullName>
    </alternativeName>
    <alternativeName>
        <fullName evidence="5">rRNA (pseudouridine-N3-)-methyltransferase RlmH</fullName>
    </alternativeName>
</protein>
<comment type="caution">
    <text evidence="6">The sequence shown here is derived from an EMBL/GenBank/DDBJ whole genome shotgun (WGS) entry which is preliminary data.</text>
</comment>
<sequence length="156" mass="17784">MKLNLLAVGQKMPQWVTEGYNEYAKRMPRECQLLLNEIAPAKRGKSGSTSQWMQEEGKRIMTALPENDYVVALEVGGRNWSTEQLAEQLKNWQASGRDVSLLVGGPDGLSRECQQRADQQWSLSNLTLPHPLVRIVVAEQLYRAWTVLQNHPYHRA</sequence>
<dbReference type="NCBIfam" id="NF000986">
    <property type="entry name" value="PRK00103.1-4"/>
    <property type="match status" value="1"/>
</dbReference>
<dbReference type="STRING" id="291169.A9E74_02251"/>
<feature type="binding site" evidence="5">
    <location>
        <begin position="123"/>
        <end position="128"/>
    </location>
    <ligand>
        <name>S-adenosyl-L-methionine</name>
        <dbReference type="ChEBI" id="CHEBI:59789"/>
    </ligand>
</feature>
<dbReference type="CDD" id="cd18081">
    <property type="entry name" value="RlmH-like"/>
    <property type="match status" value="1"/>
</dbReference>
<keyword evidence="5" id="KW-0698">rRNA processing</keyword>
<dbReference type="GO" id="GO:0070038">
    <property type="term" value="F:rRNA (pseudouridine-N3-)-methyltransferase activity"/>
    <property type="evidence" value="ECO:0007669"/>
    <property type="project" value="UniProtKB-UniRule"/>
</dbReference>
<dbReference type="Pfam" id="PF02590">
    <property type="entry name" value="SPOUT_MTase"/>
    <property type="match status" value="1"/>
</dbReference>
<evidence type="ECO:0000256" key="1">
    <source>
        <dbReference type="ARBA" id="ARBA00022603"/>
    </source>
</evidence>
<organism evidence="6 7">
    <name type="scientific">Methylophaga muralis</name>
    <dbReference type="NCBI Taxonomy" id="291169"/>
    <lineage>
        <taxon>Bacteria</taxon>
        <taxon>Pseudomonadati</taxon>
        <taxon>Pseudomonadota</taxon>
        <taxon>Gammaproteobacteria</taxon>
        <taxon>Thiotrichales</taxon>
        <taxon>Piscirickettsiaceae</taxon>
        <taxon>Methylophaga</taxon>
    </lineage>
</organism>
<comment type="subunit">
    <text evidence="5">Homodimer.</text>
</comment>
<dbReference type="HAMAP" id="MF_00658">
    <property type="entry name" value="23SrRNA_methyltr_H"/>
    <property type="match status" value="1"/>
</dbReference>
<feature type="binding site" evidence="5">
    <location>
        <position position="73"/>
    </location>
    <ligand>
        <name>S-adenosyl-L-methionine</name>
        <dbReference type="ChEBI" id="CHEBI:59789"/>
    </ligand>
</feature>
<evidence type="ECO:0000313" key="7">
    <source>
        <dbReference type="Proteomes" id="UP000094379"/>
    </source>
</evidence>
<evidence type="ECO:0000256" key="3">
    <source>
        <dbReference type="ARBA" id="ARBA00022691"/>
    </source>
</evidence>
<feature type="binding site" evidence="5">
    <location>
        <position position="104"/>
    </location>
    <ligand>
        <name>S-adenosyl-L-methionine</name>
        <dbReference type="ChEBI" id="CHEBI:59789"/>
    </ligand>
</feature>
<keyword evidence="2 5" id="KW-0808">Transferase</keyword>
<dbReference type="Proteomes" id="UP000094379">
    <property type="component" value="Unassembled WGS sequence"/>
</dbReference>
<dbReference type="RefSeq" id="WP_069296649.1">
    <property type="nucleotide sequence ID" value="NZ_MCRI01000030.1"/>
</dbReference>
<dbReference type="EC" id="2.1.1.177" evidence="5"/>
<reference evidence="6 7" key="1">
    <citation type="submission" date="2016-07" db="EMBL/GenBank/DDBJ databases">
        <title>Draft Genome Sequence of Methylophaga muralis Bur 1.</title>
        <authorList>
            <person name="Vasilenko O.V."/>
            <person name="Doronina N.V."/>
            <person name="Shmareva M.N."/>
            <person name="Tarlachkov S.V."/>
            <person name="Mustakhimov I."/>
            <person name="Trotsenko Y.A."/>
        </authorList>
    </citation>
    <scope>NUCLEOTIDE SEQUENCE [LARGE SCALE GENOMIC DNA]</scope>
    <source>
        <strain evidence="6 7">Bur 1</strain>
    </source>
</reference>
<keyword evidence="7" id="KW-1185">Reference proteome</keyword>
<dbReference type="PATRIC" id="fig|291169.3.peg.2260"/>
<dbReference type="GO" id="GO:0005737">
    <property type="term" value="C:cytoplasm"/>
    <property type="evidence" value="ECO:0007669"/>
    <property type="project" value="UniProtKB-SubCell"/>
</dbReference>
<dbReference type="InterPro" id="IPR029026">
    <property type="entry name" value="tRNA_m1G_MTases_N"/>
</dbReference>
<evidence type="ECO:0000256" key="5">
    <source>
        <dbReference type="HAMAP-Rule" id="MF_00658"/>
    </source>
</evidence>
<comment type="subcellular location">
    <subcellularLocation>
        <location evidence="5">Cytoplasm</location>
    </subcellularLocation>
</comment>
<proteinExistence type="inferred from homology"/>
<dbReference type="AlphaFoldDB" id="A0A1E3GPR4"/>
<dbReference type="Gene3D" id="3.40.1280.10">
    <property type="match status" value="1"/>
</dbReference>
<keyword evidence="1 5" id="KW-0489">Methyltransferase</keyword>
<dbReference type="PANTHER" id="PTHR33603">
    <property type="entry name" value="METHYLTRANSFERASE"/>
    <property type="match status" value="1"/>
</dbReference>
<dbReference type="EMBL" id="MCRI01000030">
    <property type="protein sequence ID" value="ODN66024.1"/>
    <property type="molecule type" value="Genomic_DNA"/>
</dbReference>
<keyword evidence="3 5" id="KW-0949">S-adenosyl-L-methionine</keyword>